<evidence type="ECO:0000256" key="1">
    <source>
        <dbReference type="SAM" id="Phobius"/>
    </source>
</evidence>
<feature type="transmembrane region" description="Helical" evidence="1">
    <location>
        <begin position="61"/>
        <end position="76"/>
    </location>
</feature>
<evidence type="ECO:0000313" key="3">
    <source>
        <dbReference type="Proteomes" id="UP000019030"/>
    </source>
</evidence>
<protein>
    <submittedName>
        <fullName evidence="2">Uncharacterized protein</fullName>
    </submittedName>
</protein>
<feature type="transmembrane region" description="Helical" evidence="1">
    <location>
        <begin position="177"/>
        <end position="194"/>
    </location>
</feature>
<feature type="transmembrane region" description="Helical" evidence="1">
    <location>
        <begin position="106"/>
        <end position="126"/>
    </location>
</feature>
<evidence type="ECO:0000313" key="2">
    <source>
        <dbReference type="EMBL" id="AHG22974.2"/>
    </source>
</evidence>
<keyword evidence="1" id="KW-0812">Transmembrane</keyword>
<dbReference type="HOGENOM" id="CLU_064943_0_0_6"/>
<reference evidence="2 3" key="2">
    <citation type="submission" date="2015-03" db="EMBL/GenBank/DDBJ databases">
        <authorList>
            <person name="Chan K.-G."/>
        </authorList>
    </citation>
    <scope>NUCLEOTIDE SEQUENCE [LARGE SCALE GENOMIC DNA]</scope>
    <source>
        <strain evidence="2 3">RB-25</strain>
    </source>
</reference>
<feature type="transmembrane region" description="Helical" evidence="1">
    <location>
        <begin position="36"/>
        <end position="54"/>
    </location>
</feature>
<keyword evidence="3" id="KW-1185">Reference proteome</keyword>
<name>W0LKN3_9GAMM</name>
<sequence length="364" mass="41173">MQSQVMPAVVFTFLLIFFCKTFLTSGAFNNALIGEAVQFLNGVLLLYIGYALAIASLREKILLSVIILLFMLNLASGHGDYLFGVIYSIAFLIMFKRIGVKRGGEVFVTAYFMAVIVVAIPYMLYIDSFVYLDERYGNRLTLGFDNPNTLAYYVFSLFAMLLCLLDRAAMPLGMKNIAALACAILLLPLLVYSYSRTYLALALLLLCLFWLAPLLRVAPGKKLCTLLLCMILGIQFISVLRWGIHPQWDAVLNQVLTGRIWFSWQMYQALGLPNLLLGQNIAAYKPVDFFYFALFYSGGISVSFLLLFGYCQLLRNLVFLSRFMRWVVAVFLLSTLTETYFLVPVFNISLLLLCQGKGFYQLKN</sequence>
<gene>
    <name evidence="2" type="ORF">Z042_22595</name>
</gene>
<dbReference type="AlphaFoldDB" id="W0LKN3"/>
<keyword evidence="1" id="KW-0472">Membrane</keyword>
<dbReference type="STRING" id="1441930.Z042_22595"/>
<feature type="transmembrane region" description="Helical" evidence="1">
    <location>
        <begin position="225"/>
        <end position="244"/>
    </location>
</feature>
<dbReference type="Proteomes" id="UP000019030">
    <property type="component" value="Chromosome"/>
</dbReference>
<reference evidence="2 3" key="1">
    <citation type="submission" date="2014-01" db="EMBL/GenBank/DDBJ databases">
        <title>Isolation of Serratia multitudinisentens RB-25 from Ex-Landfill site.</title>
        <authorList>
            <person name="Robson E.H.J."/>
        </authorList>
    </citation>
    <scope>NUCLEOTIDE SEQUENCE [LARGE SCALE GENOMIC DNA]</scope>
    <source>
        <strain evidence="2 3">RB-25</strain>
    </source>
</reference>
<feature type="transmembrane region" description="Helical" evidence="1">
    <location>
        <begin position="82"/>
        <end position="99"/>
    </location>
</feature>
<proteinExistence type="predicted"/>
<accession>W0LKN3</accession>
<dbReference type="eggNOG" id="ENOG5034A2S">
    <property type="taxonomic scope" value="Bacteria"/>
</dbReference>
<dbReference type="EMBL" id="CP007044">
    <property type="protein sequence ID" value="AHG22974.2"/>
    <property type="molecule type" value="Genomic_DNA"/>
</dbReference>
<feature type="transmembrane region" description="Helical" evidence="1">
    <location>
        <begin position="323"/>
        <end position="343"/>
    </location>
</feature>
<organism evidence="2 3">
    <name type="scientific">Chania multitudinisentens RB-25</name>
    <dbReference type="NCBI Taxonomy" id="1441930"/>
    <lineage>
        <taxon>Bacteria</taxon>
        <taxon>Pseudomonadati</taxon>
        <taxon>Pseudomonadota</taxon>
        <taxon>Gammaproteobacteria</taxon>
        <taxon>Enterobacterales</taxon>
        <taxon>Yersiniaceae</taxon>
        <taxon>Chania</taxon>
    </lineage>
</organism>
<keyword evidence="1" id="KW-1133">Transmembrane helix</keyword>
<feature type="transmembrane region" description="Helical" evidence="1">
    <location>
        <begin position="146"/>
        <end position="165"/>
    </location>
</feature>
<dbReference type="KEGG" id="sfo:Z042_22595"/>
<feature type="transmembrane region" description="Helical" evidence="1">
    <location>
        <begin position="200"/>
        <end position="218"/>
    </location>
</feature>
<feature type="transmembrane region" description="Helical" evidence="1">
    <location>
        <begin position="289"/>
        <end position="311"/>
    </location>
</feature>